<reference evidence="6 7" key="1">
    <citation type="submission" date="2019-01" db="EMBL/GenBank/DDBJ databases">
        <title>Novel species of Cellulomonas.</title>
        <authorList>
            <person name="Liu Q."/>
            <person name="Xin Y.-H."/>
        </authorList>
    </citation>
    <scope>NUCLEOTIDE SEQUENCE [LARGE SCALE GENOMIC DNA]</scope>
    <source>
        <strain evidence="6 7">HLT2-17</strain>
    </source>
</reference>
<dbReference type="GO" id="GO:0003700">
    <property type="term" value="F:DNA-binding transcription factor activity"/>
    <property type="evidence" value="ECO:0007669"/>
    <property type="project" value="TreeGrafter"/>
</dbReference>
<dbReference type="SUPFAM" id="SSF46689">
    <property type="entry name" value="Homeodomain-like"/>
    <property type="match status" value="1"/>
</dbReference>
<dbReference type="InterPro" id="IPR009057">
    <property type="entry name" value="Homeodomain-like_sf"/>
</dbReference>
<evidence type="ECO:0000256" key="2">
    <source>
        <dbReference type="ARBA" id="ARBA00023125"/>
    </source>
</evidence>
<dbReference type="OrthoDB" id="7505659at2"/>
<dbReference type="EMBL" id="SDWW01000013">
    <property type="protein sequence ID" value="RYV51709.1"/>
    <property type="molecule type" value="Genomic_DNA"/>
</dbReference>
<keyword evidence="3" id="KW-0804">Transcription</keyword>
<dbReference type="Proteomes" id="UP000293764">
    <property type="component" value="Unassembled WGS sequence"/>
</dbReference>
<dbReference type="RefSeq" id="WP_130102026.1">
    <property type="nucleotide sequence ID" value="NZ_SDWW01000013.1"/>
</dbReference>
<protein>
    <submittedName>
        <fullName evidence="6">TetR/AcrR family transcriptional regulator</fullName>
    </submittedName>
</protein>
<evidence type="ECO:0000256" key="3">
    <source>
        <dbReference type="ARBA" id="ARBA00023163"/>
    </source>
</evidence>
<keyword evidence="2 4" id="KW-0238">DNA-binding</keyword>
<dbReference type="PANTHER" id="PTHR30055">
    <property type="entry name" value="HTH-TYPE TRANSCRIPTIONAL REGULATOR RUTR"/>
    <property type="match status" value="1"/>
</dbReference>
<dbReference type="PANTHER" id="PTHR30055:SF234">
    <property type="entry name" value="HTH-TYPE TRANSCRIPTIONAL REGULATOR BETI"/>
    <property type="match status" value="1"/>
</dbReference>
<evidence type="ECO:0000313" key="7">
    <source>
        <dbReference type="Proteomes" id="UP000293764"/>
    </source>
</evidence>
<evidence type="ECO:0000259" key="5">
    <source>
        <dbReference type="PROSITE" id="PS50977"/>
    </source>
</evidence>
<organism evidence="6 7">
    <name type="scientific">Pengzhenrongella frigida</name>
    <dbReference type="NCBI Taxonomy" id="1259133"/>
    <lineage>
        <taxon>Bacteria</taxon>
        <taxon>Bacillati</taxon>
        <taxon>Actinomycetota</taxon>
        <taxon>Actinomycetes</taxon>
        <taxon>Micrococcales</taxon>
        <taxon>Pengzhenrongella</taxon>
    </lineage>
</organism>
<dbReference type="AlphaFoldDB" id="A0A4Q5N0X1"/>
<evidence type="ECO:0000256" key="1">
    <source>
        <dbReference type="ARBA" id="ARBA00023015"/>
    </source>
</evidence>
<comment type="caution">
    <text evidence="6">The sequence shown here is derived from an EMBL/GenBank/DDBJ whole genome shotgun (WGS) entry which is preliminary data.</text>
</comment>
<dbReference type="PRINTS" id="PR00455">
    <property type="entry name" value="HTHTETR"/>
</dbReference>
<dbReference type="GO" id="GO:0000976">
    <property type="term" value="F:transcription cis-regulatory region binding"/>
    <property type="evidence" value="ECO:0007669"/>
    <property type="project" value="TreeGrafter"/>
</dbReference>
<feature type="domain" description="HTH tetR-type" evidence="5">
    <location>
        <begin position="7"/>
        <end position="67"/>
    </location>
</feature>
<evidence type="ECO:0000313" key="6">
    <source>
        <dbReference type="EMBL" id="RYV51709.1"/>
    </source>
</evidence>
<gene>
    <name evidence="6" type="ORF">EUA98_07350</name>
</gene>
<dbReference type="InterPro" id="IPR050109">
    <property type="entry name" value="HTH-type_TetR-like_transc_reg"/>
</dbReference>
<dbReference type="Gene3D" id="1.10.357.10">
    <property type="entry name" value="Tetracycline Repressor, domain 2"/>
    <property type="match status" value="1"/>
</dbReference>
<proteinExistence type="predicted"/>
<sequence length="187" mass="19971">MLRRTGADTKREILAAATRLFSDHGYRGTSLADIAHEIGYSKASVLYHFASKEALLAELIAPAAADLQALLERVSDLPVPQARRSVIEGFAALTVTHRDAVTIMQTGERLVLEDPHFRAIGPLYERLLGVLEGDEHDAEARVAAFMVVVGTAFACTGRADLPPEQLQPALVAVALRALGLPADAPPG</sequence>
<dbReference type="Pfam" id="PF00440">
    <property type="entry name" value="TetR_N"/>
    <property type="match status" value="1"/>
</dbReference>
<keyword evidence="7" id="KW-1185">Reference proteome</keyword>
<keyword evidence="1" id="KW-0805">Transcription regulation</keyword>
<accession>A0A4Q5N0X1</accession>
<feature type="DNA-binding region" description="H-T-H motif" evidence="4">
    <location>
        <begin position="30"/>
        <end position="49"/>
    </location>
</feature>
<dbReference type="InterPro" id="IPR001647">
    <property type="entry name" value="HTH_TetR"/>
</dbReference>
<dbReference type="PROSITE" id="PS50977">
    <property type="entry name" value="HTH_TETR_2"/>
    <property type="match status" value="1"/>
</dbReference>
<name>A0A4Q5N0X1_9MICO</name>
<evidence type="ECO:0000256" key="4">
    <source>
        <dbReference type="PROSITE-ProRule" id="PRU00335"/>
    </source>
</evidence>